<dbReference type="OrthoDB" id="9802795at2"/>
<evidence type="ECO:0000259" key="8">
    <source>
        <dbReference type="Pfam" id="PF13742"/>
    </source>
</evidence>
<dbReference type="eggNOG" id="COG1570">
    <property type="taxonomic scope" value="Bacteria"/>
</dbReference>
<dbReference type="HAMAP" id="MF_00378">
    <property type="entry name" value="Exonuc_7_L"/>
    <property type="match status" value="1"/>
</dbReference>
<keyword evidence="3 5" id="KW-0378">Hydrolase</keyword>
<dbReference type="Proteomes" id="UP000009080">
    <property type="component" value="Chromosome"/>
</dbReference>
<dbReference type="PANTHER" id="PTHR30008:SF0">
    <property type="entry name" value="EXODEOXYRIBONUCLEASE 7 LARGE SUBUNIT"/>
    <property type="match status" value="1"/>
</dbReference>
<sequence>MTDPHSNTPTREIISVAELNRRARSLLELHLPLLWVEGEVSNLSRPSSGHWYFTLKDAAAQVRCAMFRNRNALVRFSPKSGDKVVVRARTSIYEGRGDYQLIIEHMEDAGFGLLQRQFEALKQKLAGDGLFAPEHKRPLPVLPQHIAVITSPSGAAIQDVLSVLKRRFPATMVTVLPVAVQGEGSAKQIIDALRTANQSNHFDVILLCRGGGSIEDLWSFNSEALAHAIFDSKLPVVSAVGHEIDFTIADFVADVRAPTPSAAAELLSPDQADYLSSLGHLERRFQRAISAHIGTARQQLLSLQRLLRHPGQQLQAWSQRLDHLEIRLHKSWQKKIAADKKQLEHTQQRFLTQTPALKLSRSKQQLTSSEQRLEQALRRTLKDQNARMQKAMALLNIVSPLNTLERGYSITRNAIGEVVRNSDHVNEGEMLNITLHQGALNARVLKSSGTESQ</sequence>
<dbReference type="InterPro" id="IPR020579">
    <property type="entry name" value="Exonuc_VII_lsu_C"/>
</dbReference>
<dbReference type="Pfam" id="PF13742">
    <property type="entry name" value="tRNA_anti_2"/>
    <property type="match status" value="1"/>
</dbReference>
<comment type="catalytic activity">
    <reaction evidence="5 6">
        <text>Exonucleolytic cleavage in either 5'- to 3'- or 3'- to 5'-direction to yield nucleoside 5'-phosphates.</text>
        <dbReference type="EC" id="3.1.11.6"/>
    </reaction>
</comment>
<name>C5BLU5_TERTT</name>
<comment type="subunit">
    <text evidence="5">Heterooligomer composed of large and small subunits.</text>
</comment>
<keyword evidence="4 5" id="KW-0269">Exonuclease</keyword>
<dbReference type="RefSeq" id="WP_015817618.1">
    <property type="nucleotide sequence ID" value="NC_012997.1"/>
</dbReference>
<dbReference type="PANTHER" id="PTHR30008">
    <property type="entry name" value="EXODEOXYRIBONUCLEASE 7 LARGE SUBUNIT"/>
    <property type="match status" value="1"/>
</dbReference>
<evidence type="ECO:0000313" key="10">
    <source>
        <dbReference type="Proteomes" id="UP000009080"/>
    </source>
</evidence>
<evidence type="ECO:0000256" key="4">
    <source>
        <dbReference type="ARBA" id="ARBA00022839"/>
    </source>
</evidence>
<keyword evidence="1 5" id="KW-0963">Cytoplasm</keyword>
<feature type="domain" description="OB-fold nucleic acid binding" evidence="8">
    <location>
        <begin position="14"/>
        <end position="107"/>
    </location>
</feature>
<evidence type="ECO:0000259" key="7">
    <source>
        <dbReference type="Pfam" id="PF02601"/>
    </source>
</evidence>
<comment type="subcellular location">
    <subcellularLocation>
        <location evidence="5 6">Cytoplasm</location>
    </subcellularLocation>
</comment>
<dbReference type="CDD" id="cd04489">
    <property type="entry name" value="ExoVII_LU_OBF"/>
    <property type="match status" value="1"/>
</dbReference>
<dbReference type="HOGENOM" id="CLU_023625_3_1_6"/>
<dbReference type="GO" id="GO:0005737">
    <property type="term" value="C:cytoplasm"/>
    <property type="evidence" value="ECO:0007669"/>
    <property type="project" value="UniProtKB-SubCell"/>
</dbReference>
<dbReference type="KEGG" id="ttu:TERTU_2618"/>
<comment type="function">
    <text evidence="5">Bidirectionally degrades single-stranded DNA into large acid-insoluble oligonucleotides, which are then degraded further into small acid-soluble oligonucleotides.</text>
</comment>
<evidence type="ECO:0000313" key="9">
    <source>
        <dbReference type="EMBL" id="ACR11506.1"/>
    </source>
</evidence>
<dbReference type="STRING" id="377629.TERTU_2618"/>
<dbReference type="AlphaFoldDB" id="C5BLU5"/>
<dbReference type="GO" id="GO:0008855">
    <property type="term" value="F:exodeoxyribonuclease VII activity"/>
    <property type="evidence" value="ECO:0007669"/>
    <property type="project" value="UniProtKB-UniRule"/>
</dbReference>
<reference evidence="9 10" key="1">
    <citation type="journal article" date="2009" name="PLoS ONE">
        <title>The complete genome of Teredinibacter turnerae T7901: an intracellular endosymbiont of marine wood-boring bivalves (shipworms).</title>
        <authorList>
            <person name="Yang J.C."/>
            <person name="Madupu R."/>
            <person name="Durkin A.S."/>
            <person name="Ekborg N.A."/>
            <person name="Pedamallu C.S."/>
            <person name="Hostetler J.B."/>
            <person name="Radune D."/>
            <person name="Toms B.S."/>
            <person name="Henrissat B."/>
            <person name="Coutinho P.M."/>
            <person name="Schwarz S."/>
            <person name="Field L."/>
            <person name="Trindade-Silva A.E."/>
            <person name="Soares C.A.G."/>
            <person name="Elshahawi S."/>
            <person name="Hanora A."/>
            <person name="Schmidt E.W."/>
            <person name="Haygood M.G."/>
            <person name="Posfai J."/>
            <person name="Benner J."/>
            <person name="Madinger C."/>
            <person name="Nove J."/>
            <person name="Anton B."/>
            <person name="Chaudhary K."/>
            <person name="Foster J."/>
            <person name="Holman A."/>
            <person name="Kumar S."/>
            <person name="Lessard P.A."/>
            <person name="Luyten Y.A."/>
            <person name="Slatko B."/>
            <person name="Wood N."/>
            <person name="Wu B."/>
            <person name="Teplitski M."/>
            <person name="Mougous J.D."/>
            <person name="Ward N."/>
            <person name="Eisen J.A."/>
            <person name="Badger J.H."/>
            <person name="Distel D.L."/>
        </authorList>
    </citation>
    <scope>NUCLEOTIDE SEQUENCE [LARGE SCALE GENOMIC DNA]</scope>
    <source>
        <strain evidence="10">ATCC 39867 / T7901</strain>
    </source>
</reference>
<keyword evidence="10" id="KW-1185">Reference proteome</keyword>
<evidence type="ECO:0000256" key="6">
    <source>
        <dbReference type="RuleBase" id="RU004355"/>
    </source>
</evidence>
<comment type="similarity">
    <text evidence="5 6">Belongs to the XseA family.</text>
</comment>
<evidence type="ECO:0000256" key="5">
    <source>
        <dbReference type="HAMAP-Rule" id="MF_00378"/>
    </source>
</evidence>
<keyword evidence="2 5" id="KW-0540">Nuclease</keyword>
<evidence type="ECO:0000256" key="1">
    <source>
        <dbReference type="ARBA" id="ARBA00022490"/>
    </source>
</evidence>
<dbReference type="GO" id="GO:0006308">
    <property type="term" value="P:DNA catabolic process"/>
    <property type="evidence" value="ECO:0007669"/>
    <property type="project" value="UniProtKB-UniRule"/>
</dbReference>
<gene>
    <name evidence="5 9" type="primary">xseA</name>
    <name evidence="9" type="ordered locus">TERTU_2618</name>
</gene>
<dbReference type="GO" id="GO:0009318">
    <property type="term" value="C:exodeoxyribonuclease VII complex"/>
    <property type="evidence" value="ECO:0007669"/>
    <property type="project" value="UniProtKB-UniRule"/>
</dbReference>
<dbReference type="EC" id="3.1.11.6" evidence="5"/>
<dbReference type="NCBIfam" id="TIGR00237">
    <property type="entry name" value="xseA"/>
    <property type="match status" value="1"/>
</dbReference>
<proteinExistence type="inferred from homology"/>
<dbReference type="InterPro" id="IPR003753">
    <property type="entry name" value="Exonuc_VII_L"/>
</dbReference>
<accession>C5BLU5</accession>
<dbReference type="Pfam" id="PF02601">
    <property type="entry name" value="Exonuc_VII_L"/>
    <property type="match status" value="1"/>
</dbReference>
<evidence type="ECO:0000256" key="3">
    <source>
        <dbReference type="ARBA" id="ARBA00022801"/>
    </source>
</evidence>
<protein>
    <recommendedName>
        <fullName evidence="5">Exodeoxyribonuclease 7 large subunit</fullName>
        <ecNumber evidence="5">3.1.11.6</ecNumber>
    </recommendedName>
    <alternativeName>
        <fullName evidence="5">Exodeoxyribonuclease VII large subunit</fullName>
        <shortName evidence="5">Exonuclease VII large subunit</shortName>
    </alternativeName>
</protein>
<dbReference type="GO" id="GO:0003676">
    <property type="term" value="F:nucleic acid binding"/>
    <property type="evidence" value="ECO:0007669"/>
    <property type="project" value="InterPro"/>
</dbReference>
<organism evidence="9 10">
    <name type="scientific">Teredinibacter turnerae (strain ATCC 39867 / T7901)</name>
    <dbReference type="NCBI Taxonomy" id="377629"/>
    <lineage>
        <taxon>Bacteria</taxon>
        <taxon>Pseudomonadati</taxon>
        <taxon>Pseudomonadota</taxon>
        <taxon>Gammaproteobacteria</taxon>
        <taxon>Cellvibrionales</taxon>
        <taxon>Cellvibrionaceae</taxon>
        <taxon>Teredinibacter</taxon>
    </lineage>
</organism>
<dbReference type="InterPro" id="IPR025824">
    <property type="entry name" value="OB-fold_nuc-bd_dom"/>
</dbReference>
<dbReference type="EMBL" id="CP001614">
    <property type="protein sequence ID" value="ACR11506.1"/>
    <property type="molecule type" value="Genomic_DNA"/>
</dbReference>
<evidence type="ECO:0000256" key="2">
    <source>
        <dbReference type="ARBA" id="ARBA00022722"/>
    </source>
</evidence>
<feature type="domain" description="Exonuclease VII large subunit C-terminal" evidence="7">
    <location>
        <begin position="130"/>
        <end position="442"/>
    </location>
</feature>